<comment type="caution">
    <text evidence="1">The sequence shown here is derived from an EMBL/GenBank/DDBJ whole genome shotgun (WGS) entry which is preliminary data.</text>
</comment>
<keyword evidence="2" id="KW-1185">Reference proteome</keyword>
<name>A0A0V1C012_TRIBR</name>
<dbReference type="AlphaFoldDB" id="A0A0V1C012"/>
<reference evidence="1 2" key="1">
    <citation type="submission" date="2015-01" db="EMBL/GenBank/DDBJ databases">
        <title>Evolution of Trichinella species and genotypes.</title>
        <authorList>
            <person name="Korhonen P.K."/>
            <person name="Edoardo P."/>
            <person name="Giuseppe L.R."/>
            <person name="Gasser R.B."/>
        </authorList>
    </citation>
    <scope>NUCLEOTIDE SEQUENCE [LARGE SCALE GENOMIC DNA]</scope>
    <source>
        <strain evidence="1">ISS120</strain>
    </source>
</reference>
<sequence>MNGDQILVAVLSSLSKRLQEIFCTVKGPIPASAVTLSQQPRIGGKYQYIIAIADLPIYPSRRRYLLTRRLYIVCDIWSHVGKYAAVSRLVEALLEIYRKSPSTLSDLLARDVLTRQDARDGRLRGGLLSL</sequence>
<organism evidence="1 2">
    <name type="scientific">Trichinella britovi</name>
    <name type="common">Parasitic roundworm</name>
    <dbReference type="NCBI Taxonomy" id="45882"/>
    <lineage>
        <taxon>Eukaryota</taxon>
        <taxon>Metazoa</taxon>
        <taxon>Ecdysozoa</taxon>
        <taxon>Nematoda</taxon>
        <taxon>Enoplea</taxon>
        <taxon>Dorylaimia</taxon>
        <taxon>Trichinellida</taxon>
        <taxon>Trichinellidae</taxon>
        <taxon>Trichinella</taxon>
    </lineage>
</organism>
<accession>A0A0V1C012</accession>
<dbReference type="Proteomes" id="UP000054653">
    <property type="component" value="Unassembled WGS sequence"/>
</dbReference>
<protein>
    <submittedName>
        <fullName evidence="1">Uncharacterized protein</fullName>
    </submittedName>
</protein>
<evidence type="ECO:0000313" key="1">
    <source>
        <dbReference type="EMBL" id="KRY42481.1"/>
    </source>
</evidence>
<dbReference type="EMBL" id="JYDI01001080">
    <property type="protein sequence ID" value="KRY42481.1"/>
    <property type="molecule type" value="Genomic_DNA"/>
</dbReference>
<evidence type="ECO:0000313" key="2">
    <source>
        <dbReference type="Proteomes" id="UP000054653"/>
    </source>
</evidence>
<proteinExistence type="predicted"/>
<gene>
    <name evidence="1" type="ORF">T03_4471</name>
</gene>